<keyword evidence="2" id="KW-1185">Reference proteome</keyword>
<reference evidence="1 2" key="1">
    <citation type="submission" date="2016-07" db="EMBL/GenBank/DDBJ databases">
        <title>Pervasive Adenine N6-methylation of Active Genes in Fungi.</title>
        <authorList>
            <consortium name="DOE Joint Genome Institute"/>
            <person name="Mondo S.J."/>
            <person name="Dannebaum R.O."/>
            <person name="Kuo R.C."/>
            <person name="Labutti K."/>
            <person name="Haridas S."/>
            <person name="Kuo A."/>
            <person name="Salamov A."/>
            <person name="Ahrendt S.R."/>
            <person name="Lipzen A."/>
            <person name="Sullivan W."/>
            <person name="Andreopoulos W.B."/>
            <person name="Clum A."/>
            <person name="Lindquist E."/>
            <person name="Daum C."/>
            <person name="Ramamoorthy G.K."/>
            <person name="Gryganskyi A."/>
            <person name="Culley D."/>
            <person name="Magnuson J.K."/>
            <person name="James T.Y."/>
            <person name="O'Malley M.A."/>
            <person name="Stajich J.E."/>
            <person name="Spatafora J.W."/>
            <person name="Visel A."/>
            <person name="Grigoriev I.V."/>
        </authorList>
    </citation>
    <scope>NUCLEOTIDE SEQUENCE [LARGE SCALE GENOMIC DNA]</scope>
    <source>
        <strain evidence="1 2">NRRL 3301</strain>
    </source>
</reference>
<dbReference type="EMBL" id="MCGT01000026">
    <property type="protein sequence ID" value="ORX49446.1"/>
    <property type="molecule type" value="Genomic_DNA"/>
</dbReference>
<evidence type="ECO:0000313" key="1">
    <source>
        <dbReference type="EMBL" id="ORX49446.1"/>
    </source>
</evidence>
<name>A0A1X2GAX2_9FUNG</name>
<gene>
    <name evidence="1" type="ORF">DM01DRAFT_1105230</name>
</gene>
<evidence type="ECO:0000313" key="2">
    <source>
        <dbReference type="Proteomes" id="UP000242146"/>
    </source>
</evidence>
<sequence length="81" mass="9454">MKKKIVFPLLSFVSSFPPFFFTFTFKKKNSLSSNLFITLSPPSFTRHHLFVVIVIISSDIHFRPLDYFSSDIFLKNSLFSI</sequence>
<accession>A0A1X2GAX2</accession>
<comment type="caution">
    <text evidence="1">The sequence shown here is derived from an EMBL/GenBank/DDBJ whole genome shotgun (WGS) entry which is preliminary data.</text>
</comment>
<dbReference type="AlphaFoldDB" id="A0A1X2GAX2"/>
<protein>
    <submittedName>
        <fullName evidence="1">Uncharacterized protein</fullName>
    </submittedName>
</protein>
<organism evidence="1 2">
    <name type="scientific">Hesseltinella vesiculosa</name>
    <dbReference type="NCBI Taxonomy" id="101127"/>
    <lineage>
        <taxon>Eukaryota</taxon>
        <taxon>Fungi</taxon>
        <taxon>Fungi incertae sedis</taxon>
        <taxon>Mucoromycota</taxon>
        <taxon>Mucoromycotina</taxon>
        <taxon>Mucoromycetes</taxon>
        <taxon>Mucorales</taxon>
        <taxon>Cunninghamellaceae</taxon>
        <taxon>Hesseltinella</taxon>
    </lineage>
</organism>
<dbReference type="Proteomes" id="UP000242146">
    <property type="component" value="Unassembled WGS sequence"/>
</dbReference>
<proteinExistence type="predicted"/>